<dbReference type="Pfam" id="PF10545">
    <property type="entry name" value="MADF_DNA_bdg"/>
    <property type="match status" value="1"/>
</dbReference>
<dbReference type="PROSITE" id="PS50878">
    <property type="entry name" value="RT_POL"/>
    <property type="match status" value="1"/>
</dbReference>
<evidence type="ECO:0000313" key="2">
    <source>
        <dbReference type="Proteomes" id="UP001152795"/>
    </source>
</evidence>
<dbReference type="AlphaFoldDB" id="A0A7D9L9L4"/>
<dbReference type="OrthoDB" id="4842715at2759"/>
<dbReference type="EMBL" id="CACRXK020016057">
    <property type="protein sequence ID" value="CAB4029272.1"/>
    <property type="molecule type" value="Genomic_DNA"/>
</dbReference>
<dbReference type="SUPFAM" id="SSF56672">
    <property type="entry name" value="DNA/RNA polymerases"/>
    <property type="match status" value="1"/>
</dbReference>
<dbReference type="PANTHER" id="PTHR19446">
    <property type="entry name" value="REVERSE TRANSCRIPTASES"/>
    <property type="match status" value="1"/>
</dbReference>
<dbReference type="Pfam" id="PF00078">
    <property type="entry name" value="RVT_1"/>
    <property type="match status" value="1"/>
</dbReference>
<sequence length="350" mass="39124">MADSDRSELWGEQNVFSLGNIEPVDIHNGFNQNQGLQIENDTTPQVRNDNPIQIIEYNVEIFIGQVQEEPCLWNTSYRAYKDQTKQKNAWSNIAAKFGKDVFTSDSNSSLPLISPSQSSSNFLDSITVSEFEVQSLLSSLSPSKATGPDGIPAYLLKRCSEVIAPSLTVIFELSLQQGVFPSEWKSANVVPIPKKGDAHEVTNYRPVSLLSQVSKVLERLIFRQVSSFIKDSLYDIQHGFRCNRSCVTQLLNVFHDLGRALDSGNEIDLLYLDFAKAFDSVSHSKLLFKLKSFGISGQLLHWFADYLHNRKQRVVIEGVSSSFLNVKSGVPQGSVIGPLLFILYVNDLPE</sequence>
<accession>A0A7D9L9L4</accession>
<comment type="caution">
    <text evidence="1">The sequence shown here is derived from an EMBL/GenBank/DDBJ whole genome shotgun (WGS) entry which is preliminary data.</text>
</comment>
<protein>
    <submittedName>
        <fullName evidence="1">Uncharacterized protein</fullName>
    </submittedName>
</protein>
<gene>
    <name evidence="1" type="ORF">PACLA_8A034991</name>
</gene>
<organism evidence="1 2">
    <name type="scientific">Paramuricea clavata</name>
    <name type="common">Red gorgonian</name>
    <name type="synonym">Violescent sea-whip</name>
    <dbReference type="NCBI Taxonomy" id="317549"/>
    <lineage>
        <taxon>Eukaryota</taxon>
        <taxon>Metazoa</taxon>
        <taxon>Cnidaria</taxon>
        <taxon>Anthozoa</taxon>
        <taxon>Octocorallia</taxon>
        <taxon>Malacalcyonacea</taxon>
        <taxon>Plexauridae</taxon>
        <taxon>Paramuricea</taxon>
    </lineage>
</organism>
<dbReference type="InterPro" id="IPR006578">
    <property type="entry name" value="MADF-dom"/>
</dbReference>
<keyword evidence="2" id="KW-1185">Reference proteome</keyword>
<dbReference type="CDD" id="cd01650">
    <property type="entry name" value="RT_nLTR_like"/>
    <property type="match status" value="1"/>
</dbReference>
<dbReference type="Proteomes" id="UP001152795">
    <property type="component" value="Unassembled WGS sequence"/>
</dbReference>
<dbReference type="InterPro" id="IPR043502">
    <property type="entry name" value="DNA/RNA_pol_sf"/>
</dbReference>
<proteinExistence type="predicted"/>
<dbReference type="InterPro" id="IPR000477">
    <property type="entry name" value="RT_dom"/>
</dbReference>
<feature type="non-terminal residue" evidence="1">
    <location>
        <position position="1"/>
    </location>
</feature>
<reference evidence="1" key="1">
    <citation type="submission" date="2020-04" db="EMBL/GenBank/DDBJ databases">
        <authorList>
            <person name="Alioto T."/>
            <person name="Alioto T."/>
            <person name="Gomez Garrido J."/>
        </authorList>
    </citation>
    <scope>NUCLEOTIDE SEQUENCE</scope>
    <source>
        <strain evidence="1">A484AB</strain>
    </source>
</reference>
<evidence type="ECO:0000313" key="1">
    <source>
        <dbReference type="EMBL" id="CAB4029272.1"/>
    </source>
</evidence>
<name>A0A7D9L9L4_PARCT</name>